<dbReference type="Gene3D" id="3.30.450.20">
    <property type="entry name" value="PAS domain"/>
    <property type="match status" value="2"/>
</dbReference>
<dbReference type="InterPro" id="IPR029151">
    <property type="entry name" value="Sensor-like_sf"/>
</dbReference>
<protein>
    <recommendedName>
        <fullName evidence="1">diguanylate cyclase</fullName>
        <ecNumber evidence="1">2.7.7.65</ecNumber>
    </recommendedName>
</protein>
<keyword evidence="3" id="KW-0472">Membrane</keyword>
<feature type="transmembrane region" description="Helical" evidence="3">
    <location>
        <begin position="12"/>
        <end position="35"/>
    </location>
</feature>
<dbReference type="SUPFAM" id="SSF103190">
    <property type="entry name" value="Sensory domain-like"/>
    <property type="match status" value="1"/>
</dbReference>
<dbReference type="Gene3D" id="6.10.340.10">
    <property type="match status" value="1"/>
</dbReference>
<name>A0A366MR01_9BACT</name>
<dbReference type="Pfam" id="PF00990">
    <property type="entry name" value="GGDEF"/>
    <property type="match status" value="1"/>
</dbReference>
<accession>A0A366MR01</accession>
<proteinExistence type="predicted"/>
<evidence type="ECO:0000256" key="3">
    <source>
        <dbReference type="SAM" id="Phobius"/>
    </source>
</evidence>
<evidence type="ECO:0000313" key="5">
    <source>
        <dbReference type="EMBL" id="RBQ28728.1"/>
    </source>
</evidence>
<dbReference type="InterPro" id="IPR043128">
    <property type="entry name" value="Rev_trsase/Diguanyl_cyclase"/>
</dbReference>
<evidence type="ECO:0000256" key="2">
    <source>
        <dbReference type="ARBA" id="ARBA00034247"/>
    </source>
</evidence>
<dbReference type="AlphaFoldDB" id="A0A366MR01"/>
<comment type="catalytic activity">
    <reaction evidence="2">
        <text>2 GTP = 3',3'-c-di-GMP + 2 diphosphate</text>
        <dbReference type="Rhea" id="RHEA:24898"/>
        <dbReference type="ChEBI" id="CHEBI:33019"/>
        <dbReference type="ChEBI" id="CHEBI:37565"/>
        <dbReference type="ChEBI" id="CHEBI:58805"/>
        <dbReference type="EC" id="2.7.7.65"/>
    </reaction>
</comment>
<feature type="transmembrane region" description="Helical" evidence="3">
    <location>
        <begin position="327"/>
        <end position="345"/>
    </location>
</feature>
<dbReference type="GO" id="GO:0052621">
    <property type="term" value="F:diguanylate cyclase activity"/>
    <property type="evidence" value="ECO:0007669"/>
    <property type="project" value="UniProtKB-EC"/>
</dbReference>
<dbReference type="EMBL" id="PDKB01000012">
    <property type="protein sequence ID" value="RBQ28728.1"/>
    <property type="molecule type" value="Genomic_DNA"/>
</dbReference>
<dbReference type="PANTHER" id="PTHR45138">
    <property type="entry name" value="REGULATORY COMPONENTS OF SENSORY TRANSDUCTION SYSTEM"/>
    <property type="match status" value="1"/>
</dbReference>
<dbReference type="NCBIfam" id="TIGR00254">
    <property type="entry name" value="GGDEF"/>
    <property type="match status" value="1"/>
</dbReference>
<reference evidence="5 6" key="1">
    <citation type="submission" date="2017-10" db="EMBL/GenBank/DDBJ databases">
        <title>Genomics of the genus Arcobacter.</title>
        <authorList>
            <person name="Perez-Cataluna A."/>
            <person name="Figueras M.J."/>
        </authorList>
    </citation>
    <scope>NUCLEOTIDE SEQUENCE [LARGE SCALE GENOMIC DNA]</scope>
    <source>
        <strain evidence="5 6">CECT 9230</strain>
    </source>
</reference>
<dbReference type="OrthoDB" id="5457582at2"/>
<dbReference type="FunFam" id="3.30.70.270:FF:000001">
    <property type="entry name" value="Diguanylate cyclase domain protein"/>
    <property type="match status" value="1"/>
</dbReference>
<dbReference type="EC" id="2.7.7.65" evidence="1"/>
<dbReference type="CDD" id="cd01949">
    <property type="entry name" value="GGDEF"/>
    <property type="match status" value="1"/>
</dbReference>
<dbReference type="PROSITE" id="PS50887">
    <property type="entry name" value="GGDEF"/>
    <property type="match status" value="1"/>
</dbReference>
<dbReference type="InterPro" id="IPR029787">
    <property type="entry name" value="Nucleotide_cyclase"/>
</dbReference>
<organism evidence="5 6">
    <name type="scientific">Aliarcobacter vitoriensis</name>
    <dbReference type="NCBI Taxonomy" id="2011099"/>
    <lineage>
        <taxon>Bacteria</taxon>
        <taxon>Pseudomonadati</taxon>
        <taxon>Campylobacterota</taxon>
        <taxon>Epsilonproteobacteria</taxon>
        <taxon>Campylobacterales</taxon>
        <taxon>Arcobacteraceae</taxon>
        <taxon>Aliarcobacter</taxon>
    </lineage>
</organism>
<dbReference type="SMART" id="SM00267">
    <property type="entry name" value="GGDEF"/>
    <property type="match status" value="1"/>
</dbReference>
<evidence type="ECO:0000313" key="6">
    <source>
        <dbReference type="Proteomes" id="UP000252669"/>
    </source>
</evidence>
<keyword evidence="3" id="KW-1133">Transmembrane helix</keyword>
<evidence type="ECO:0000259" key="4">
    <source>
        <dbReference type="PROSITE" id="PS50887"/>
    </source>
</evidence>
<gene>
    <name evidence="5" type="ORF">CRU91_07720</name>
</gene>
<evidence type="ECO:0000256" key="1">
    <source>
        <dbReference type="ARBA" id="ARBA00012528"/>
    </source>
</evidence>
<keyword evidence="3" id="KW-0812">Transmembrane</keyword>
<sequence length="584" mass="68231">MNFFNREKSLKTTVLSLFGFVIFLIIVIFGIQLLYIDNQLAKKSINTKLNSLSYNVESSIKSVEHINFSTIEMLSLINKKYKNEQDENFKAYIEILKLQKNFYAVYTGYEDGSFYEIISLDIDENLRKLYNAKETDKWLLIKIDGENIAKRELLLYDENLNETSKKVELDNSYNPTKRPWYKLALENRGKSIKTPPYKYSHIDTYGMTYSRELDDTKNVVSIDFLMEDFKNIFIDNIDQDSMDLFLFRNSDKQSISSITKDDSLLEEFFKSYENILYFKEIKIVEIKNKSYIVQIAPIKNSSQDEYIILFADYKKIIQPYHIQTLKLMMTLVIIGLLIIPVILYFSKMIVKPIIQLVKESIKIKNRKYDSISKVDSSIVEVSILSNSFLCMAKSIYEYQDSLEQKVEDRTRELSLKNEELFKLSITDKLTGLYNRVKLDKVLQENMDRFLRYNTIFSVIIMDIDFFKNINDNFGHQVGDDVLKESAEILKNNIRNVDILGRWGGEEFLIICPETPLSGAKELALKLNKVIKEYSFRTYPNIVTMSIGCSSYKQGILTYNEIISNADKALYVAKESGRDRVEIFE</sequence>
<comment type="caution">
    <text evidence="5">The sequence shown here is derived from an EMBL/GenBank/DDBJ whole genome shotgun (WGS) entry which is preliminary data.</text>
</comment>
<keyword evidence="6" id="KW-1185">Reference proteome</keyword>
<dbReference type="Gene3D" id="3.30.70.270">
    <property type="match status" value="1"/>
</dbReference>
<dbReference type="Proteomes" id="UP000252669">
    <property type="component" value="Unassembled WGS sequence"/>
</dbReference>
<dbReference type="InterPro" id="IPR000160">
    <property type="entry name" value="GGDEF_dom"/>
</dbReference>
<dbReference type="RefSeq" id="WP_113894654.1">
    <property type="nucleotide sequence ID" value="NZ_JANJGA010000012.1"/>
</dbReference>
<dbReference type="InterPro" id="IPR050469">
    <property type="entry name" value="Diguanylate_Cyclase"/>
</dbReference>
<dbReference type="SUPFAM" id="SSF55073">
    <property type="entry name" value="Nucleotide cyclase"/>
    <property type="match status" value="1"/>
</dbReference>
<dbReference type="PANTHER" id="PTHR45138:SF9">
    <property type="entry name" value="DIGUANYLATE CYCLASE DGCM-RELATED"/>
    <property type="match status" value="1"/>
</dbReference>
<feature type="domain" description="GGDEF" evidence="4">
    <location>
        <begin position="454"/>
        <end position="584"/>
    </location>
</feature>